<feature type="compositionally biased region" description="Polar residues" evidence="1">
    <location>
        <begin position="7"/>
        <end position="18"/>
    </location>
</feature>
<dbReference type="RefSeq" id="XP_007917740.1">
    <property type="nucleotide sequence ID" value="XM_007919549.1"/>
</dbReference>
<name>R8BDP7_PHAM7</name>
<gene>
    <name evidence="4" type="ORF">UCRPA7_7014</name>
</gene>
<dbReference type="eggNOG" id="ENOG502SNA3">
    <property type="taxonomic scope" value="Eukaryota"/>
</dbReference>
<keyword evidence="5" id="KW-1185">Reference proteome</keyword>
<dbReference type="EMBL" id="KB933264">
    <property type="protein sequence ID" value="EON97426.1"/>
    <property type="molecule type" value="Genomic_DNA"/>
</dbReference>
<evidence type="ECO:0000313" key="5">
    <source>
        <dbReference type="Proteomes" id="UP000014074"/>
    </source>
</evidence>
<protein>
    <submittedName>
        <fullName evidence="4">Putative c6 transcription protein</fullName>
    </submittedName>
</protein>
<reference evidence="5" key="1">
    <citation type="journal article" date="2013" name="Genome Announc.">
        <title>Draft genome sequence of the ascomycete Phaeoacremonium aleophilum strain UCR-PA7, a causal agent of the esca disease complex in grapevines.</title>
        <authorList>
            <person name="Blanco-Ulate B."/>
            <person name="Rolshausen P."/>
            <person name="Cantu D."/>
        </authorList>
    </citation>
    <scope>NUCLEOTIDE SEQUENCE [LARGE SCALE GENOMIC DNA]</scope>
    <source>
        <strain evidence="5">UCR-PA7</strain>
    </source>
</reference>
<keyword evidence="2" id="KW-0812">Transmembrane</keyword>
<dbReference type="PANTHER" id="PTHR38793">
    <property type="entry name" value="SLATT_FUNGAL DOMAIN-CONTAINING PROTEIN-RELATED"/>
    <property type="match status" value="1"/>
</dbReference>
<dbReference type="InterPro" id="IPR041622">
    <property type="entry name" value="SLATT_fungi"/>
</dbReference>
<dbReference type="HOGENOM" id="CLU_058667_1_0_1"/>
<feature type="region of interest" description="Disordered" evidence="1">
    <location>
        <begin position="1"/>
        <end position="68"/>
    </location>
</feature>
<dbReference type="Pfam" id="PF18142">
    <property type="entry name" value="SLATT_fungal"/>
    <property type="match status" value="1"/>
</dbReference>
<feature type="compositionally biased region" description="Polar residues" evidence="1">
    <location>
        <begin position="241"/>
        <end position="261"/>
    </location>
</feature>
<dbReference type="OrthoDB" id="4472872at2759"/>
<evidence type="ECO:0000256" key="1">
    <source>
        <dbReference type="SAM" id="MobiDB-lite"/>
    </source>
</evidence>
<evidence type="ECO:0000256" key="2">
    <source>
        <dbReference type="SAM" id="Phobius"/>
    </source>
</evidence>
<feature type="transmembrane region" description="Helical" evidence="2">
    <location>
        <begin position="125"/>
        <end position="145"/>
    </location>
</feature>
<evidence type="ECO:0000259" key="3">
    <source>
        <dbReference type="Pfam" id="PF18142"/>
    </source>
</evidence>
<dbReference type="GeneID" id="19327732"/>
<dbReference type="AlphaFoldDB" id="R8BDP7"/>
<evidence type="ECO:0000313" key="4">
    <source>
        <dbReference type="EMBL" id="EON97426.1"/>
    </source>
</evidence>
<feature type="transmembrane region" description="Helical" evidence="2">
    <location>
        <begin position="151"/>
        <end position="172"/>
    </location>
</feature>
<dbReference type="Proteomes" id="UP000014074">
    <property type="component" value="Unassembled WGS sequence"/>
</dbReference>
<dbReference type="KEGG" id="tmn:UCRPA7_7014"/>
<feature type="domain" description="SMODS and SLOG-associating 2TM effector" evidence="3">
    <location>
        <begin position="109"/>
        <end position="230"/>
    </location>
</feature>
<proteinExistence type="predicted"/>
<keyword evidence="2" id="KW-1133">Transmembrane helix</keyword>
<accession>R8BDP7</accession>
<dbReference type="NCBIfam" id="NF033635">
    <property type="entry name" value="SLATT_fungal"/>
    <property type="match status" value="1"/>
</dbReference>
<sequence length="270" mass="29327">MPLMSEPSETSPLLANSEQPHEPDTNNQELCDVPMDDSLDTAPSVPALPKVDTNISWPTPAGLPPRGPNDENLVIFRRALGINSHLSTSTEGGTLEQGRKAAVGVYRAVLHEQTTKKRQHRIVGVLIYLCYFAQIVIGAVLTALGPAAAHHALTITILGAVNTIIAGVLALMKGQGLPERLRKDEIEFRKLQDWIEETESLLAVGIIGRDRKEVGFLVEVAFKKYNAAKASEENNKPDNYVRQTPEANSRPNSAASENSTGNAIVRLNVK</sequence>
<dbReference type="PANTHER" id="PTHR38793:SF3">
    <property type="entry name" value="SMODS AND SLOG-ASSOCIATING 2TM EFFECTOR DOMAIN-CONTAINING PROTEIN"/>
    <property type="match status" value="1"/>
</dbReference>
<feature type="region of interest" description="Disordered" evidence="1">
    <location>
        <begin position="233"/>
        <end position="261"/>
    </location>
</feature>
<keyword evidence="2" id="KW-0472">Membrane</keyword>
<organism evidence="4 5">
    <name type="scientific">Phaeoacremonium minimum (strain UCR-PA7)</name>
    <name type="common">Esca disease fungus</name>
    <name type="synonym">Togninia minima</name>
    <dbReference type="NCBI Taxonomy" id="1286976"/>
    <lineage>
        <taxon>Eukaryota</taxon>
        <taxon>Fungi</taxon>
        <taxon>Dikarya</taxon>
        <taxon>Ascomycota</taxon>
        <taxon>Pezizomycotina</taxon>
        <taxon>Sordariomycetes</taxon>
        <taxon>Sordariomycetidae</taxon>
        <taxon>Togniniales</taxon>
        <taxon>Togniniaceae</taxon>
        <taxon>Phaeoacremonium</taxon>
    </lineage>
</organism>